<dbReference type="AlphaFoldDB" id="A0AB38ZBK2"/>
<proteinExistence type="predicted"/>
<gene>
    <name evidence="1" type="ORF">VLL09_03320</name>
</gene>
<dbReference type="RefSeq" id="WP_324665501.1">
    <property type="nucleotide sequence ID" value="NZ_CP141531.1"/>
</dbReference>
<protein>
    <submittedName>
        <fullName evidence="1">Uncharacterized protein</fullName>
    </submittedName>
</protein>
<organism evidence="1 2">
    <name type="scientific">Dehalococcoides mccartyi</name>
    <dbReference type="NCBI Taxonomy" id="61435"/>
    <lineage>
        <taxon>Bacteria</taxon>
        <taxon>Bacillati</taxon>
        <taxon>Chloroflexota</taxon>
        <taxon>Dehalococcoidia</taxon>
        <taxon>Dehalococcoidales</taxon>
        <taxon>Dehalococcoidaceae</taxon>
        <taxon>Dehalococcoides</taxon>
    </lineage>
</organism>
<accession>A0AB38ZBK2</accession>
<dbReference type="Proteomes" id="UP001327986">
    <property type="component" value="Chromosome"/>
</dbReference>
<dbReference type="EMBL" id="CP141531">
    <property type="protein sequence ID" value="WRO07932.1"/>
    <property type="molecule type" value="Genomic_DNA"/>
</dbReference>
<name>A0AB38ZBK2_9CHLR</name>
<dbReference type="Gene3D" id="3.40.50.450">
    <property type="match status" value="1"/>
</dbReference>
<sequence length="204" mass="23128">MQSNRIEIFQGYCPTQDKWETVEQTYIDVTTMGSEYHEYIQGLMTCPYISFRNGTCKLSKECPVIKGEWTSENPSVFVALQFNAPDGTSRDIVDAIIKPVCTEIGLNAFTVSEIEHNDGIYDVILKSISKSRFVIADLTYNNNGAYYEAGYAKGQGKKVIHACSREWFKSSGVHFDVTGLNLILYDNAEDFAEKLRKRIRETCI</sequence>
<reference evidence="1" key="1">
    <citation type="submission" date="2023-12" db="EMBL/GenBank/DDBJ databases">
        <title>Isolation of organohalide respiring bacteria Dehalococcoides mccartyi strain GPTCE1 in groundwater collected near a chemical plant in Suzhou, China.</title>
        <authorList>
            <person name="Liu G."/>
        </authorList>
    </citation>
    <scope>NUCLEOTIDE SEQUENCE</scope>
    <source>
        <strain evidence="1">GPTCE1</strain>
    </source>
</reference>
<evidence type="ECO:0000313" key="1">
    <source>
        <dbReference type="EMBL" id="WRO07932.1"/>
    </source>
</evidence>
<evidence type="ECO:0000313" key="2">
    <source>
        <dbReference type="Proteomes" id="UP001327986"/>
    </source>
</evidence>